<evidence type="ECO:0000256" key="1">
    <source>
        <dbReference type="ARBA" id="ARBA00023004"/>
    </source>
</evidence>
<keyword evidence="4" id="KW-1185">Reference proteome</keyword>
<feature type="domain" description="Ferrous iron transporter FeoA-like" evidence="2">
    <location>
        <begin position="6"/>
        <end position="77"/>
    </location>
</feature>
<gene>
    <name evidence="3" type="primary">feoA</name>
    <name evidence="3" type="ordered locus">TGAM_1104</name>
</gene>
<dbReference type="GO" id="GO:0046914">
    <property type="term" value="F:transition metal ion binding"/>
    <property type="evidence" value="ECO:0007669"/>
    <property type="project" value="InterPro"/>
</dbReference>
<dbReference type="PANTHER" id="PTHR43151:SF2">
    <property type="entry name" value="FE(2+) TRANSPORT PROTEIN A-RELATED"/>
    <property type="match status" value="1"/>
</dbReference>
<dbReference type="SUPFAM" id="SSF50037">
    <property type="entry name" value="C-terminal domain of transcriptional repressors"/>
    <property type="match status" value="1"/>
</dbReference>
<dbReference type="AlphaFoldDB" id="C5A5U4"/>
<dbReference type="InterPro" id="IPR007167">
    <property type="entry name" value="Fe-transptr_FeoA-like"/>
</dbReference>
<dbReference type="InterPro" id="IPR053184">
    <property type="entry name" value="FeoA-like"/>
</dbReference>
<proteinExistence type="predicted"/>
<dbReference type="Proteomes" id="UP000001488">
    <property type="component" value="Chromosome"/>
</dbReference>
<reference evidence="3 4" key="1">
    <citation type="journal article" date="2007" name="Genome Biol.">
        <title>Genome analysis and genome-wide proteomics of Thermococcus gammatolerans, the most radioresistant organism known amongst the Archaea.</title>
        <authorList>
            <person name="Zivanovic Y."/>
            <person name="Armengaud J."/>
            <person name="Lagorce A."/>
            <person name="Leplat C."/>
            <person name="Guerin P."/>
            <person name="Dutertre M."/>
            <person name="Anthouard V."/>
            <person name="Forterre P."/>
            <person name="Wincker P."/>
            <person name="Confalonieri F."/>
        </authorList>
    </citation>
    <scope>NUCLEOTIDE SEQUENCE [LARGE SCALE GENOMIC DNA]</scope>
    <source>
        <strain evidence="4">DSM 15229 / JCM 11827 / EJ3</strain>
    </source>
</reference>
<dbReference type="InterPro" id="IPR038157">
    <property type="entry name" value="FeoA_core_dom"/>
</dbReference>
<dbReference type="HOGENOM" id="CLU_150646_6_3_2"/>
<sequence length="78" mass="8391">MMNMIVPLLSLVPGERGVVVDLRGGPNFRSRLYAMGLAPGAIVRVLESYPRGPIILEVGGTRLALGKGMASRVFVRKL</sequence>
<dbReference type="eggNOG" id="arCOG02102">
    <property type="taxonomic scope" value="Archaea"/>
</dbReference>
<dbReference type="EMBL" id="CP001398">
    <property type="protein sequence ID" value="ACS33606.1"/>
    <property type="molecule type" value="Genomic_DNA"/>
</dbReference>
<dbReference type="SMART" id="SM00899">
    <property type="entry name" value="FeoA"/>
    <property type="match status" value="1"/>
</dbReference>
<dbReference type="PATRIC" id="fig|593117.10.peg.1103"/>
<evidence type="ECO:0000259" key="2">
    <source>
        <dbReference type="SMART" id="SM00899"/>
    </source>
</evidence>
<dbReference type="Gene3D" id="2.30.30.90">
    <property type="match status" value="1"/>
</dbReference>
<keyword evidence="1" id="KW-0408">Iron</keyword>
<accession>C5A5U4</accession>
<evidence type="ECO:0000313" key="4">
    <source>
        <dbReference type="Proteomes" id="UP000001488"/>
    </source>
</evidence>
<dbReference type="InterPro" id="IPR008988">
    <property type="entry name" value="Transcriptional_repressor_C"/>
</dbReference>
<organism evidence="3 4">
    <name type="scientific">Thermococcus gammatolerans (strain DSM 15229 / JCM 11827 / EJ3)</name>
    <dbReference type="NCBI Taxonomy" id="593117"/>
    <lineage>
        <taxon>Archaea</taxon>
        <taxon>Methanobacteriati</taxon>
        <taxon>Methanobacteriota</taxon>
        <taxon>Thermococci</taxon>
        <taxon>Thermococcales</taxon>
        <taxon>Thermococcaceae</taxon>
        <taxon>Thermococcus</taxon>
    </lineage>
</organism>
<dbReference type="PANTHER" id="PTHR43151">
    <property type="entry name" value="FEOA FAMILY PROTEIN"/>
    <property type="match status" value="1"/>
</dbReference>
<dbReference type="STRING" id="593117.TGAM_1104"/>
<dbReference type="Pfam" id="PF04023">
    <property type="entry name" value="FeoA"/>
    <property type="match status" value="1"/>
</dbReference>
<dbReference type="KEGG" id="tga:TGAM_1104"/>
<dbReference type="PaxDb" id="593117-TGAM_1104"/>
<evidence type="ECO:0000313" key="3">
    <source>
        <dbReference type="EMBL" id="ACS33606.1"/>
    </source>
</evidence>
<protein>
    <submittedName>
        <fullName evidence="3">Fe2+ transport protein A, putative (FeoA)</fullName>
    </submittedName>
</protein>
<name>C5A5U4_THEGJ</name>